<sequence>MEGGDVEFWGGEDVIREIDWSSIFNDGFHGGANILEWDPPAVITDSSASVSSSSSSPKADAFLKNSPDSVPSWTDGIEKLLMEDDDDNKVSPEPSSDYCERFLVDLLVDSPADVSGEAVAASTNSDPNVTADAYANSEEEEEKEKVEAAEVDDEADEPISKKQKRQLRNRDAAVRSRERKKLYMKDLEMKSKYLEGECRRMGRLLQCCYAENQALRVTLQMGGAFGASATKQESAVLLLESLLLGSLLWLVVITCLFIPPAILEAVLMREDKAKRAPERVAPREAGGTRSEIFGYAVGQRQSGFVKSRRRTCKASWTKMKHFPCLSPLALV</sequence>
<evidence type="ECO:0000256" key="3">
    <source>
        <dbReference type="ARBA" id="ARBA00007163"/>
    </source>
</evidence>
<keyword evidence="5" id="KW-0238">DNA-binding</keyword>
<comment type="similarity">
    <text evidence="3">Belongs to the bZIP family.</text>
</comment>
<keyword evidence="12" id="KW-1185">Reference proteome</keyword>
<proteinExistence type="inferred from homology"/>
<dbReference type="InterPro" id="IPR004827">
    <property type="entry name" value="bZIP"/>
</dbReference>
<keyword evidence="7" id="KW-0539">Nucleus</keyword>
<evidence type="ECO:0000256" key="9">
    <source>
        <dbReference type="SAM" id="Phobius"/>
    </source>
</evidence>
<feature type="region of interest" description="Disordered" evidence="8">
    <location>
        <begin position="117"/>
        <end position="172"/>
    </location>
</feature>
<dbReference type="Gene3D" id="1.20.5.170">
    <property type="match status" value="1"/>
</dbReference>
<dbReference type="GO" id="GO:0003677">
    <property type="term" value="F:DNA binding"/>
    <property type="evidence" value="ECO:0007669"/>
    <property type="project" value="UniProtKB-KW"/>
</dbReference>
<dbReference type="SUPFAM" id="SSF57959">
    <property type="entry name" value="Leucine zipper domain"/>
    <property type="match status" value="1"/>
</dbReference>
<dbReference type="PROSITE" id="PS00036">
    <property type="entry name" value="BZIP_BASIC"/>
    <property type="match status" value="1"/>
</dbReference>
<feature type="region of interest" description="Disordered" evidence="8">
    <location>
        <begin position="45"/>
        <end position="76"/>
    </location>
</feature>
<accession>W9QWD5</accession>
<comment type="subcellular location">
    <subcellularLocation>
        <location evidence="2">Endoplasmic reticulum membrane</location>
        <topology evidence="2">Single-pass membrane protein</topology>
    </subcellularLocation>
    <subcellularLocation>
        <location evidence="1">Nucleus</location>
    </subcellularLocation>
</comment>
<evidence type="ECO:0000256" key="2">
    <source>
        <dbReference type="ARBA" id="ARBA00004389"/>
    </source>
</evidence>
<dbReference type="eggNOG" id="KOG0017">
    <property type="taxonomic scope" value="Eukaryota"/>
</dbReference>
<dbReference type="InterPro" id="IPR046347">
    <property type="entry name" value="bZIP_sf"/>
</dbReference>
<dbReference type="AlphaFoldDB" id="W9QWD5"/>
<reference evidence="12" key="1">
    <citation type="submission" date="2013-01" db="EMBL/GenBank/DDBJ databases">
        <title>Draft Genome Sequence of a Mulberry Tree, Morus notabilis C.K. Schneid.</title>
        <authorList>
            <person name="He N."/>
            <person name="Zhao S."/>
        </authorList>
    </citation>
    <scope>NUCLEOTIDE SEQUENCE</scope>
</reference>
<evidence type="ECO:0000256" key="1">
    <source>
        <dbReference type="ARBA" id="ARBA00004123"/>
    </source>
</evidence>
<name>W9QWD5_9ROSA</name>
<evidence type="ECO:0000256" key="5">
    <source>
        <dbReference type="ARBA" id="ARBA00023125"/>
    </source>
</evidence>
<dbReference type="CDD" id="cd14704">
    <property type="entry name" value="bZIP_HY5-like"/>
    <property type="match status" value="1"/>
</dbReference>
<evidence type="ECO:0000313" key="12">
    <source>
        <dbReference type="Proteomes" id="UP000030645"/>
    </source>
</evidence>
<organism evidence="11 12">
    <name type="scientific">Morus notabilis</name>
    <dbReference type="NCBI Taxonomy" id="981085"/>
    <lineage>
        <taxon>Eukaryota</taxon>
        <taxon>Viridiplantae</taxon>
        <taxon>Streptophyta</taxon>
        <taxon>Embryophyta</taxon>
        <taxon>Tracheophyta</taxon>
        <taxon>Spermatophyta</taxon>
        <taxon>Magnoliopsida</taxon>
        <taxon>eudicotyledons</taxon>
        <taxon>Gunneridae</taxon>
        <taxon>Pentapetalae</taxon>
        <taxon>rosids</taxon>
        <taxon>fabids</taxon>
        <taxon>Rosales</taxon>
        <taxon>Moraceae</taxon>
        <taxon>Moreae</taxon>
        <taxon>Morus</taxon>
    </lineage>
</organism>
<dbReference type="GO" id="GO:0005634">
    <property type="term" value="C:nucleus"/>
    <property type="evidence" value="ECO:0007669"/>
    <property type="project" value="UniProtKB-SubCell"/>
</dbReference>
<evidence type="ECO:0000256" key="8">
    <source>
        <dbReference type="SAM" id="MobiDB-lite"/>
    </source>
</evidence>
<evidence type="ECO:0000256" key="4">
    <source>
        <dbReference type="ARBA" id="ARBA00023015"/>
    </source>
</evidence>
<keyword evidence="6" id="KW-0804">Transcription</keyword>
<dbReference type="Pfam" id="PF00170">
    <property type="entry name" value="bZIP_1"/>
    <property type="match status" value="1"/>
</dbReference>
<keyword evidence="4" id="KW-0805">Transcription regulation</keyword>
<dbReference type="STRING" id="981085.W9QWD5"/>
<evidence type="ECO:0000256" key="6">
    <source>
        <dbReference type="ARBA" id="ARBA00023163"/>
    </source>
</evidence>
<dbReference type="EMBL" id="KE344284">
    <property type="protein sequence ID" value="EXB56253.1"/>
    <property type="molecule type" value="Genomic_DNA"/>
</dbReference>
<gene>
    <name evidence="11" type="ORF">L484_024790</name>
</gene>
<dbReference type="PROSITE" id="PS50217">
    <property type="entry name" value="BZIP"/>
    <property type="match status" value="1"/>
</dbReference>
<dbReference type="SMART" id="SM00338">
    <property type="entry name" value="BRLZ"/>
    <property type="match status" value="1"/>
</dbReference>
<keyword evidence="9" id="KW-0472">Membrane</keyword>
<dbReference type="Proteomes" id="UP000030645">
    <property type="component" value="Unassembled WGS sequence"/>
</dbReference>
<evidence type="ECO:0000313" key="11">
    <source>
        <dbReference type="EMBL" id="EXB56253.1"/>
    </source>
</evidence>
<dbReference type="PANTHER" id="PTHR47416:SF8">
    <property type="entry name" value="BASIC-LEUCINE ZIPPER TRANSCRIPTION FACTOR E-RELATED"/>
    <property type="match status" value="1"/>
</dbReference>
<feature type="compositionally biased region" description="Low complexity" evidence="8">
    <location>
        <begin position="46"/>
        <end position="56"/>
    </location>
</feature>
<dbReference type="OrthoDB" id="674948at2759"/>
<dbReference type="KEGG" id="mnt:21407516"/>
<evidence type="ECO:0000256" key="7">
    <source>
        <dbReference type="ARBA" id="ARBA00023242"/>
    </source>
</evidence>
<keyword evidence="9" id="KW-1133">Transmembrane helix</keyword>
<keyword evidence="9" id="KW-0812">Transmembrane</keyword>
<protein>
    <submittedName>
        <fullName evidence="11">BZIP transcription factor 60</fullName>
    </submittedName>
</protein>
<dbReference type="PANTHER" id="PTHR47416">
    <property type="entry name" value="BASIC-LEUCINE ZIPPER TRANSCRIPTION FACTOR F-RELATED"/>
    <property type="match status" value="1"/>
</dbReference>
<feature type="domain" description="BZIP" evidence="10">
    <location>
        <begin position="159"/>
        <end position="201"/>
    </location>
</feature>
<feature type="transmembrane region" description="Helical" evidence="9">
    <location>
        <begin position="242"/>
        <end position="267"/>
    </location>
</feature>
<dbReference type="GO" id="GO:0003700">
    <property type="term" value="F:DNA-binding transcription factor activity"/>
    <property type="evidence" value="ECO:0007669"/>
    <property type="project" value="InterPro"/>
</dbReference>
<evidence type="ECO:0000259" key="10">
    <source>
        <dbReference type="PROSITE" id="PS50217"/>
    </source>
</evidence>
<dbReference type="GO" id="GO:0005789">
    <property type="term" value="C:endoplasmic reticulum membrane"/>
    <property type="evidence" value="ECO:0007669"/>
    <property type="project" value="UniProtKB-SubCell"/>
</dbReference>